<dbReference type="Pfam" id="PF03466">
    <property type="entry name" value="LysR_substrate"/>
    <property type="match status" value="1"/>
</dbReference>
<dbReference type="Proteomes" id="UP001595969">
    <property type="component" value="Unassembled WGS sequence"/>
</dbReference>
<feature type="domain" description="HTH lysR-type" evidence="5">
    <location>
        <begin position="1"/>
        <end position="58"/>
    </location>
</feature>
<accession>A0ABV9MVX8</accession>
<sequence>MNLNQMNAFLAIVETSSFTKAADQLYISQSTLSDRLFALEEELGTRLIQRRSGNKKLSLTEKGIEFLDYAARYIELENEINDWKKAPLLPHLKIGAPQTVNAYLFRGLYRSYLADTYQIHVSSHWNRTIYNMVNSFELDIGIVSRPYQSKQVTTTALINEPLLIVYDERFSDYQKLTDLKRPDQIYIGWGPVYKKWYHQHWDRNIPARITLDSPELLMDYLESEAAWAIVPLCIYQDIIQKNPHIKTVPTESDVHRTLYLIYQMGQGQARNQKIEEFIKSLHDYVLDLEVQNLCTVLGGMGKEKRE</sequence>
<dbReference type="CDD" id="cd05466">
    <property type="entry name" value="PBP2_LTTR_substrate"/>
    <property type="match status" value="1"/>
</dbReference>
<evidence type="ECO:0000256" key="4">
    <source>
        <dbReference type="ARBA" id="ARBA00023163"/>
    </source>
</evidence>
<dbReference type="PRINTS" id="PR00039">
    <property type="entry name" value="HTHLYSR"/>
</dbReference>
<name>A0ABV9MVX8_9ENTE</name>
<dbReference type="InterPro" id="IPR000847">
    <property type="entry name" value="LysR_HTH_N"/>
</dbReference>
<reference evidence="7" key="1">
    <citation type="journal article" date="2019" name="Int. J. Syst. Evol. Microbiol.">
        <title>The Global Catalogue of Microorganisms (GCM) 10K type strain sequencing project: providing services to taxonomists for standard genome sequencing and annotation.</title>
        <authorList>
            <consortium name="The Broad Institute Genomics Platform"/>
            <consortium name="The Broad Institute Genome Sequencing Center for Infectious Disease"/>
            <person name="Wu L."/>
            <person name="Ma J."/>
        </authorList>
    </citation>
    <scope>NUCLEOTIDE SEQUENCE [LARGE SCALE GENOMIC DNA]</scope>
    <source>
        <strain evidence="7">CGMCC 1.19032</strain>
    </source>
</reference>
<comment type="caution">
    <text evidence="6">The sequence shown here is derived from an EMBL/GenBank/DDBJ whole genome shotgun (WGS) entry which is preliminary data.</text>
</comment>
<evidence type="ECO:0000256" key="1">
    <source>
        <dbReference type="ARBA" id="ARBA00009437"/>
    </source>
</evidence>
<evidence type="ECO:0000313" key="6">
    <source>
        <dbReference type="EMBL" id="MFC4718833.1"/>
    </source>
</evidence>
<dbReference type="Pfam" id="PF00126">
    <property type="entry name" value="HTH_1"/>
    <property type="match status" value="1"/>
</dbReference>
<gene>
    <name evidence="6" type="ORF">ACFO5I_03620</name>
</gene>
<keyword evidence="4" id="KW-0804">Transcription</keyword>
<keyword evidence="3" id="KW-0238">DNA-binding</keyword>
<dbReference type="PANTHER" id="PTHR30126:SF40">
    <property type="entry name" value="HTH-TYPE TRANSCRIPTIONAL REGULATOR GLTR"/>
    <property type="match status" value="1"/>
</dbReference>
<protein>
    <submittedName>
        <fullName evidence="6">LysR family transcriptional regulator</fullName>
    </submittedName>
</protein>
<dbReference type="InterPro" id="IPR005119">
    <property type="entry name" value="LysR_subst-bd"/>
</dbReference>
<keyword evidence="2" id="KW-0805">Transcription regulation</keyword>
<dbReference type="EMBL" id="JBHSGS010000018">
    <property type="protein sequence ID" value="MFC4718833.1"/>
    <property type="molecule type" value="Genomic_DNA"/>
</dbReference>
<dbReference type="PANTHER" id="PTHR30126">
    <property type="entry name" value="HTH-TYPE TRANSCRIPTIONAL REGULATOR"/>
    <property type="match status" value="1"/>
</dbReference>
<dbReference type="InterPro" id="IPR036388">
    <property type="entry name" value="WH-like_DNA-bd_sf"/>
</dbReference>
<keyword evidence="7" id="KW-1185">Reference proteome</keyword>
<dbReference type="PROSITE" id="PS50931">
    <property type="entry name" value="HTH_LYSR"/>
    <property type="match status" value="1"/>
</dbReference>
<evidence type="ECO:0000256" key="2">
    <source>
        <dbReference type="ARBA" id="ARBA00023015"/>
    </source>
</evidence>
<dbReference type="Gene3D" id="1.10.10.10">
    <property type="entry name" value="Winged helix-like DNA-binding domain superfamily/Winged helix DNA-binding domain"/>
    <property type="match status" value="1"/>
</dbReference>
<dbReference type="SUPFAM" id="SSF46785">
    <property type="entry name" value="Winged helix' DNA-binding domain"/>
    <property type="match status" value="1"/>
</dbReference>
<dbReference type="RefSeq" id="WP_204654111.1">
    <property type="nucleotide sequence ID" value="NZ_JAFBFD010000020.1"/>
</dbReference>
<evidence type="ECO:0000256" key="3">
    <source>
        <dbReference type="ARBA" id="ARBA00023125"/>
    </source>
</evidence>
<dbReference type="Gene3D" id="3.40.190.290">
    <property type="match status" value="1"/>
</dbReference>
<organism evidence="6 7">
    <name type="scientific">Enterococcus lemanii</name>
    <dbReference type="NCBI Taxonomy" id="1159752"/>
    <lineage>
        <taxon>Bacteria</taxon>
        <taxon>Bacillati</taxon>
        <taxon>Bacillota</taxon>
        <taxon>Bacilli</taxon>
        <taxon>Lactobacillales</taxon>
        <taxon>Enterococcaceae</taxon>
        <taxon>Enterococcus</taxon>
    </lineage>
</organism>
<dbReference type="InterPro" id="IPR036390">
    <property type="entry name" value="WH_DNA-bd_sf"/>
</dbReference>
<evidence type="ECO:0000313" key="7">
    <source>
        <dbReference type="Proteomes" id="UP001595969"/>
    </source>
</evidence>
<comment type="similarity">
    <text evidence="1">Belongs to the LysR transcriptional regulatory family.</text>
</comment>
<proteinExistence type="inferred from homology"/>
<evidence type="ECO:0000259" key="5">
    <source>
        <dbReference type="PROSITE" id="PS50931"/>
    </source>
</evidence>
<dbReference type="SUPFAM" id="SSF53850">
    <property type="entry name" value="Periplasmic binding protein-like II"/>
    <property type="match status" value="1"/>
</dbReference>